<keyword evidence="3" id="KW-1185">Reference proteome</keyword>
<organism evidence="2 3">
    <name type="scientific">Parasitella parasitica</name>
    <dbReference type="NCBI Taxonomy" id="35722"/>
    <lineage>
        <taxon>Eukaryota</taxon>
        <taxon>Fungi</taxon>
        <taxon>Fungi incertae sedis</taxon>
        <taxon>Mucoromycota</taxon>
        <taxon>Mucoromycotina</taxon>
        <taxon>Mucoromycetes</taxon>
        <taxon>Mucorales</taxon>
        <taxon>Mucorineae</taxon>
        <taxon>Mucoraceae</taxon>
        <taxon>Parasitella</taxon>
    </lineage>
</organism>
<feature type="compositionally biased region" description="Basic and acidic residues" evidence="1">
    <location>
        <begin position="50"/>
        <end position="66"/>
    </location>
</feature>
<protein>
    <submittedName>
        <fullName evidence="2">Uncharacterized protein</fullName>
    </submittedName>
</protein>
<dbReference type="OrthoDB" id="2415218at2759"/>
<evidence type="ECO:0000313" key="2">
    <source>
        <dbReference type="EMBL" id="CEP14707.1"/>
    </source>
</evidence>
<name>A0A0B7NH56_9FUNG</name>
<reference evidence="2 3" key="1">
    <citation type="submission" date="2014-09" db="EMBL/GenBank/DDBJ databases">
        <authorList>
            <person name="Ellenberger Sabrina"/>
        </authorList>
    </citation>
    <scope>NUCLEOTIDE SEQUENCE [LARGE SCALE GENOMIC DNA]</scope>
    <source>
        <strain evidence="2 3">CBS 412.66</strain>
    </source>
</reference>
<sequence length="107" mass="12264">MVGFKNKPFYLPRTIIKPPLELQRKVLPCIEAVYACQPQWQDICRREMDEYDDNHDNGEEADKDLAQLDVVEEDDLGGSAEQARQQQPEPAAQVSPSDIKKRGYNCK</sequence>
<gene>
    <name evidence="2" type="primary">PARPA_08891.1 scaffold 35132</name>
</gene>
<accession>A0A0B7NH56</accession>
<evidence type="ECO:0000313" key="3">
    <source>
        <dbReference type="Proteomes" id="UP000054107"/>
    </source>
</evidence>
<dbReference type="EMBL" id="LN731665">
    <property type="protein sequence ID" value="CEP14707.1"/>
    <property type="molecule type" value="Genomic_DNA"/>
</dbReference>
<feature type="region of interest" description="Disordered" evidence="1">
    <location>
        <begin position="50"/>
        <end position="107"/>
    </location>
</feature>
<dbReference type="Proteomes" id="UP000054107">
    <property type="component" value="Unassembled WGS sequence"/>
</dbReference>
<dbReference type="AlphaFoldDB" id="A0A0B7NH56"/>
<feature type="compositionally biased region" description="Low complexity" evidence="1">
    <location>
        <begin position="80"/>
        <end position="93"/>
    </location>
</feature>
<evidence type="ECO:0000256" key="1">
    <source>
        <dbReference type="SAM" id="MobiDB-lite"/>
    </source>
</evidence>
<proteinExistence type="predicted"/>